<sequence length="248" mass="26887">MSTALERARGLLDSARLTGPVDDSHGYLDLLGPPETAESSTLWVMQNAVFAAVYERAWRPIFTRLYSLGGTSAAKFDRRLVTHLGRPGDRTILDVACGPGNYTRRLSERLTGDGVCVGLDFSVPMVTRAVADNSGHRVAYVRGDAHRLPFPDGSIDTVCCLAALYLISDPHEVIDELARVVAPGGEVAIFTSLRTRLTSARVVNKIAARSGYRLFGRDEVTDRLRAAGLVGVEQTITGQAQYVTARKP</sequence>
<evidence type="ECO:0000259" key="1">
    <source>
        <dbReference type="Pfam" id="PF08241"/>
    </source>
</evidence>
<dbReference type="InterPro" id="IPR029063">
    <property type="entry name" value="SAM-dependent_MTases_sf"/>
</dbReference>
<organism evidence="2 3">
    <name type="scientific">Gordonia rubripertincta</name>
    <name type="common">Rhodococcus corallinus</name>
    <dbReference type="NCBI Taxonomy" id="36822"/>
    <lineage>
        <taxon>Bacteria</taxon>
        <taxon>Bacillati</taxon>
        <taxon>Actinomycetota</taxon>
        <taxon>Actinomycetes</taxon>
        <taxon>Mycobacteriales</taxon>
        <taxon>Gordoniaceae</taxon>
        <taxon>Gordonia</taxon>
    </lineage>
</organism>
<dbReference type="Gene3D" id="3.40.50.150">
    <property type="entry name" value="Vaccinia Virus protein VP39"/>
    <property type="match status" value="1"/>
</dbReference>
<reference evidence="2" key="1">
    <citation type="submission" date="2022-12" db="EMBL/GenBank/DDBJ databases">
        <authorList>
            <person name="Krivoruchko A.V."/>
            <person name="Elkin A."/>
        </authorList>
    </citation>
    <scope>NUCLEOTIDE SEQUENCE</scope>
    <source>
        <strain evidence="2">IEGM 1388</strain>
    </source>
</reference>
<evidence type="ECO:0000313" key="2">
    <source>
        <dbReference type="EMBL" id="MCZ4553805.1"/>
    </source>
</evidence>
<dbReference type="PANTHER" id="PTHR43591">
    <property type="entry name" value="METHYLTRANSFERASE"/>
    <property type="match status" value="1"/>
</dbReference>
<evidence type="ECO:0000313" key="3">
    <source>
        <dbReference type="Proteomes" id="UP001067235"/>
    </source>
</evidence>
<protein>
    <submittedName>
        <fullName evidence="2">Class I SAM-dependent methyltransferase</fullName>
    </submittedName>
</protein>
<dbReference type="SUPFAM" id="SSF53335">
    <property type="entry name" value="S-adenosyl-L-methionine-dependent methyltransferases"/>
    <property type="match status" value="1"/>
</dbReference>
<name>A0ABT4N3E0_GORRU</name>
<keyword evidence="2" id="KW-0489">Methyltransferase</keyword>
<dbReference type="EMBL" id="JAPWIE010000013">
    <property type="protein sequence ID" value="MCZ4553805.1"/>
    <property type="molecule type" value="Genomic_DNA"/>
</dbReference>
<keyword evidence="3" id="KW-1185">Reference proteome</keyword>
<dbReference type="GO" id="GO:0008168">
    <property type="term" value="F:methyltransferase activity"/>
    <property type="evidence" value="ECO:0007669"/>
    <property type="project" value="UniProtKB-KW"/>
</dbReference>
<dbReference type="InterPro" id="IPR013216">
    <property type="entry name" value="Methyltransf_11"/>
</dbReference>
<feature type="domain" description="Methyltransferase type 11" evidence="1">
    <location>
        <begin position="93"/>
        <end position="189"/>
    </location>
</feature>
<dbReference type="GO" id="GO:0032259">
    <property type="term" value="P:methylation"/>
    <property type="evidence" value="ECO:0007669"/>
    <property type="project" value="UniProtKB-KW"/>
</dbReference>
<dbReference type="RefSeq" id="WP_301574509.1">
    <property type="nucleotide sequence ID" value="NZ_JAPWIE010000013.1"/>
</dbReference>
<dbReference type="Proteomes" id="UP001067235">
    <property type="component" value="Unassembled WGS sequence"/>
</dbReference>
<dbReference type="CDD" id="cd02440">
    <property type="entry name" value="AdoMet_MTases"/>
    <property type="match status" value="1"/>
</dbReference>
<dbReference type="Pfam" id="PF08241">
    <property type="entry name" value="Methyltransf_11"/>
    <property type="match status" value="1"/>
</dbReference>
<proteinExistence type="predicted"/>
<comment type="caution">
    <text evidence="2">The sequence shown here is derived from an EMBL/GenBank/DDBJ whole genome shotgun (WGS) entry which is preliminary data.</text>
</comment>
<keyword evidence="2" id="KW-0808">Transferase</keyword>
<accession>A0ABT4N3E0</accession>
<gene>
    <name evidence="2" type="ORF">O4213_27710</name>
</gene>
<dbReference type="PANTHER" id="PTHR43591:SF99">
    <property type="entry name" value="OS06G0646000 PROTEIN"/>
    <property type="match status" value="1"/>
</dbReference>